<gene>
    <name evidence="1" type="primary">rlpA</name>
    <name evidence="4" type="ORF">RM540_08710</name>
</gene>
<dbReference type="EMBL" id="JAVRHT010000017">
    <property type="protein sequence ID" value="MDT0631822.1"/>
    <property type="molecule type" value="Genomic_DNA"/>
</dbReference>
<protein>
    <recommendedName>
        <fullName evidence="1">Probable endolytic peptidoglycan transglycosylase RlpA</fullName>
        <ecNumber evidence="1">4.2.2.-</ecNumber>
    </recommendedName>
</protein>
<dbReference type="InterPro" id="IPR036908">
    <property type="entry name" value="RlpA-like_sf"/>
</dbReference>
<dbReference type="InterPro" id="IPR034718">
    <property type="entry name" value="RlpA"/>
</dbReference>
<dbReference type="PANTHER" id="PTHR33734">
    <property type="entry name" value="LYSM DOMAIN-CONTAINING GPI-ANCHORED PROTEIN 2"/>
    <property type="match status" value="1"/>
</dbReference>
<keyword evidence="1" id="KW-0732">Signal</keyword>
<name>A0ABU3BRA7_9BACT</name>
<evidence type="ECO:0000313" key="5">
    <source>
        <dbReference type="Proteomes" id="UP001267426"/>
    </source>
</evidence>
<accession>A0ABU3BRA7</accession>
<keyword evidence="5" id="KW-1185">Reference proteome</keyword>
<dbReference type="HAMAP" id="MF_02071">
    <property type="entry name" value="RlpA"/>
    <property type="match status" value="1"/>
</dbReference>
<feature type="domain" description="LysM" evidence="3">
    <location>
        <begin position="26"/>
        <end position="69"/>
    </location>
</feature>
<evidence type="ECO:0000256" key="2">
    <source>
        <dbReference type="SAM" id="MobiDB-lite"/>
    </source>
</evidence>
<evidence type="ECO:0000256" key="1">
    <source>
        <dbReference type="HAMAP-Rule" id="MF_02071"/>
    </source>
</evidence>
<dbReference type="Gene3D" id="2.40.40.10">
    <property type="entry name" value="RlpA-like domain"/>
    <property type="match status" value="1"/>
</dbReference>
<feature type="domain" description="LysM" evidence="3">
    <location>
        <begin position="213"/>
        <end position="256"/>
    </location>
</feature>
<dbReference type="Pfam" id="PF01476">
    <property type="entry name" value="LysM"/>
    <property type="match status" value="3"/>
</dbReference>
<dbReference type="SMART" id="SM00257">
    <property type="entry name" value="LysM"/>
    <property type="match status" value="3"/>
</dbReference>
<feature type="chain" id="PRO_5044923326" description="Probable endolytic peptidoglycan transglycosylase RlpA" evidence="1">
    <location>
        <begin position="23"/>
        <end position="368"/>
    </location>
</feature>
<feature type="signal peptide" evidence="1">
    <location>
        <begin position="1"/>
        <end position="22"/>
    </location>
</feature>
<proteinExistence type="inferred from homology"/>
<comment type="function">
    <text evidence="1">Lytic transglycosylase with a strong preference for naked glycan strands that lack stem peptides.</text>
</comment>
<organism evidence="4 5">
    <name type="scientific">Rubrivirga litoralis</name>
    <dbReference type="NCBI Taxonomy" id="3075598"/>
    <lineage>
        <taxon>Bacteria</taxon>
        <taxon>Pseudomonadati</taxon>
        <taxon>Rhodothermota</taxon>
        <taxon>Rhodothermia</taxon>
        <taxon>Rhodothermales</taxon>
        <taxon>Rubricoccaceae</taxon>
        <taxon>Rubrivirga</taxon>
    </lineage>
</organism>
<dbReference type="Proteomes" id="UP001267426">
    <property type="component" value="Unassembled WGS sequence"/>
</dbReference>
<keyword evidence="1" id="KW-0456">Lyase</keyword>
<dbReference type="InterPro" id="IPR009009">
    <property type="entry name" value="RlpA-like_DPBB"/>
</dbReference>
<dbReference type="PANTHER" id="PTHR33734:SF22">
    <property type="entry name" value="MEMBRANE-BOUND LYTIC MUREIN TRANSGLYCOSYLASE D"/>
    <property type="match status" value="1"/>
</dbReference>
<dbReference type="PROSITE" id="PS51782">
    <property type="entry name" value="LYSM"/>
    <property type="match status" value="3"/>
</dbReference>
<dbReference type="InterPro" id="IPR018392">
    <property type="entry name" value="LysM"/>
</dbReference>
<sequence precursor="true">MTHTRTWLALAAVLLAPLGASAQTAGVHVVEPGETLFRISRSYGLTVERLRELNGLEGDAISVGQRLRVADGAPAQAGPPPRPMPQPAATPPRLPTAAPPAVAAAPPAVAAAAPAAGVHVVEPGESLFRIALRYDTTVDELRRLNGIEGDQIQVGQRLALGDGAAASTAAAPGGAVASGGAAVVPGGAAPVEPVRFGTARPWSVNETTVPADLVHFAEPGETLYSIAASLGLSVDELAAGNALTTAPLAPGTAVYLTRPVDPAEASRRALPPPFAEGLALVYPDVMAGRRTESGEPYDPEAFTASHREVPLGSVLLVTNPATGRSTFVRVTDRGPVSQSYLVELSAAAADVLGLDPDDADRVELRRIP</sequence>
<evidence type="ECO:0000259" key="3">
    <source>
        <dbReference type="PROSITE" id="PS51782"/>
    </source>
</evidence>
<keyword evidence="1" id="KW-0961">Cell wall biogenesis/degradation</keyword>
<dbReference type="EC" id="4.2.2.-" evidence="1"/>
<dbReference type="RefSeq" id="WP_311663166.1">
    <property type="nucleotide sequence ID" value="NZ_JAVRHT010000017.1"/>
</dbReference>
<dbReference type="SUPFAM" id="SSF50685">
    <property type="entry name" value="Barwin-like endoglucanases"/>
    <property type="match status" value="1"/>
</dbReference>
<dbReference type="CDD" id="cd22268">
    <property type="entry name" value="DPBB_RlpA-like"/>
    <property type="match status" value="1"/>
</dbReference>
<dbReference type="SUPFAM" id="SSF54106">
    <property type="entry name" value="LysM domain"/>
    <property type="match status" value="3"/>
</dbReference>
<dbReference type="CDD" id="cd00118">
    <property type="entry name" value="LysM"/>
    <property type="match status" value="3"/>
</dbReference>
<comment type="similarity">
    <text evidence="1">Belongs to the RlpA family.</text>
</comment>
<dbReference type="Pfam" id="PF03330">
    <property type="entry name" value="DPBB_1"/>
    <property type="match status" value="1"/>
</dbReference>
<dbReference type="Gene3D" id="3.10.350.10">
    <property type="entry name" value="LysM domain"/>
    <property type="match status" value="3"/>
</dbReference>
<evidence type="ECO:0000313" key="4">
    <source>
        <dbReference type="EMBL" id="MDT0631822.1"/>
    </source>
</evidence>
<feature type="region of interest" description="Disordered" evidence="2">
    <location>
        <begin position="72"/>
        <end position="100"/>
    </location>
</feature>
<feature type="domain" description="LysM" evidence="3">
    <location>
        <begin position="117"/>
        <end position="160"/>
    </location>
</feature>
<dbReference type="InterPro" id="IPR036779">
    <property type="entry name" value="LysM_dom_sf"/>
</dbReference>
<reference evidence="4 5" key="1">
    <citation type="submission" date="2023-09" db="EMBL/GenBank/DDBJ databases">
        <authorList>
            <person name="Rey-Velasco X."/>
        </authorList>
    </citation>
    <scope>NUCLEOTIDE SEQUENCE [LARGE SCALE GENOMIC DNA]</scope>
    <source>
        <strain evidence="4 5">F394</strain>
    </source>
</reference>
<feature type="compositionally biased region" description="Pro residues" evidence="2">
    <location>
        <begin position="77"/>
        <end position="98"/>
    </location>
</feature>
<comment type="caution">
    <text evidence="4">The sequence shown here is derived from an EMBL/GenBank/DDBJ whole genome shotgun (WGS) entry which is preliminary data.</text>
</comment>